<protein>
    <recommendedName>
        <fullName evidence="3">Peptide deformylase</fullName>
        <shortName evidence="3">PDF</shortName>
        <ecNumber evidence="3">3.5.1.88</ecNumber>
    </recommendedName>
    <alternativeName>
        <fullName evidence="3">Polypeptide deformylase</fullName>
    </alternativeName>
</protein>
<comment type="function">
    <text evidence="3">Removes the formyl group from the N-terminal Met of newly synthesized proteins. Requires at least a dipeptide for an efficient rate of reaction. N-terminal L-methionine is a prerequisite for activity but the enzyme has broad specificity at other positions.</text>
</comment>
<dbReference type="Proteomes" id="UP000003490">
    <property type="component" value="Unassembled WGS sequence"/>
</dbReference>
<feature type="binding site" evidence="3">
    <location>
        <position position="132"/>
    </location>
    <ligand>
        <name>Fe cation</name>
        <dbReference type="ChEBI" id="CHEBI:24875"/>
    </ligand>
</feature>
<dbReference type="Pfam" id="PF01327">
    <property type="entry name" value="Pep_deformylase"/>
    <property type="match status" value="1"/>
</dbReference>
<dbReference type="InterPro" id="IPR036821">
    <property type="entry name" value="Peptide_deformylase_sf"/>
</dbReference>
<organism evidence="4 6">
    <name type="scientific">[Clostridium] leptum DSM 753</name>
    <dbReference type="NCBI Taxonomy" id="428125"/>
    <lineage>
        <taxon>Bacteria</taxon>
        <taxon>Bacillati</taxon>
        <taxon>Bacillota</taxon>
        <taxon>Clostridia</taxon>
        <taxon>Eubacteriales</taxon>
        <taxon>Oscillospiraceae</taxon>
        <taxon>Oscillospiraceae incertae sedis</taxon>
    </lineage>
</organism>
<feature type="active site" evidence="3">
    <location>
        <position position="133"/>
    </location>
</feature>
<dbReference type="OrthoDB" id="9784988at2"/>
<dbReference type="Proteomes" id="UP000220611">
    <property type="component" value="Unassembled WGS sequence"/>
</dbReference>
<dbReference type="AlphaFoldDB" id="A7VUU1"/>
<dbReference type="PIRSF" id="PIRSF004749">
    <property type="entry name" value="Pep_def"/>
    <property type="match status" value="1"/>
</dbReference>
<reference evidence="5 7" key="3">
    <citation type="submission" date="2017-07" db="EMBL/GenBank/DDBJ databases">
        <title>Prevalence of linear plasmids in Cutibacterium (Propionibacterium) acnes isolates obtained from prostatic tissue.</title>
        <authorList>
            <person name="Davidsson S."/>
            <person name="Carlsson J."/>
            <person name="Molling P."/>
            <person name="Andren O."/>
            <person name="Andersson S.-O."/>
            <person name="Brzuszkiewicz E."/>
            <person name="Poehlein A."/>
            <person name="Al-Zeer M."/>
            <person name="Brinkmann V."/>
            <person name="Scavenius C."/>
            <person name="Nazipi S."/>
            <person name="Soderquist B."/>
            <person name="Bruggemann H."/>
        </authorList>
    </citation>
    <scope>NUCLEOTIDE SEQUENCE [LARGE SCALE GENOMIC DNA]</scope>
    <source>
        <strain evidence="5 7">DSM 753</strain>
    </source>
</reference>
<dbReference type="NCBIfam" id="TIGR00079">
    <property type="entry name" value="pept_deformyl"/>
    <property type="match status" value="1"/>
</dbReference>
<evidence type="ECO:0000313" key="6">
    <source>
        <dbReference type="Proteomes" id="UP000003490"/>
    </source>
</evidence>
<dbReference type="GO" id="GO:0046872">
    <property type="term" value="F:metal ion binding"/>
    <property type="evidence" value="ECO:0007669"/>
    <property type="project" value="UniProtKB-KW"/>
</dbReference>
<dbReference type="PANTHER" id="PTHR10458">
    <property type="entry name" value="PEPTIDE DEFORMYLASE"/>
    <property type="match status" value="1"/>
</dbReference>
<dbReference type="PRINTS" id="PR01576">
    <property type="entry name" value="PDEFORMYLASE"/>
</dbReference>
<comment type="cofactor">
    <cofactor evidence="3">
        <name>Fe(2+)</name>
        <dbReference type="ChEBI" id="CHEBI:29033"/>
    </cofactor>
    <text evidence="3">Binds 1 Fe(2+) ion.</text>
</comment>
<evidence type="ECO:0000313" key="4">
    <source>
        <dbReference type="EMBL" id="EDO60741.1"/>
    </source>
</evidence>
<dbReference type="GO" id="GO:0042586">
    <property type="term" value="F:peptide deformylase activity"/>
    <property type="evidence" value="ECO:0007669"/>
    <property type="project" value="UniProtKB-UniRule"/>
</dbReference>
<feature type="binding site" evidence="3">
    <location>
        <position position="136"/>
    </location>
    <ligand>
        <name>Fe cation</name>
        <dbReference type="ChEBI" id="CHEBI:24875"/>
    </ligand>
</feature>
<dbReference type="CDD" id="cd00487">
    <property type="entry name" value="Pep_deformylase"/>
    <property type="match status" value="1"/>
</dbReference>
<dbReference type="SUPFAM" id="SSF56420">
    <property type="entry name" value="Peptide deformylase"/>
    <property type="match status" value="1"/>
</dbReference>
<keyword evidence="2 3" id="KW-0408">Iron</keyword>
<evidence type="ECO:0000256" key="1">
    <source>
        <dbReference type="ARBA" id="ARBA00010759"/>
    </source>
</evidence>
<feature type="binding site" evidence="3">
    <location>
        <position position="90"/>
    </location>
    <ligand>
        <name>Fe cation</name>
        <dbReference type="ChEBI" id="CHEBI:24875"/>
    </ligand>
</feature>
<comment type="caution">
    <text evidence="4">The sequence shown here is derived from an EMBL/GenBank/DDBJ whole genome shotgun (WGS) entry which is preliminary data.</text>
</comment>
<keyword evidence="7" id="KW-1185">Reference proteome</keyword>
<reference evidence="4 6" key="1">
    <citation type="submission" date="2007-08" db="EMBL/GenBank/DDBJ databases">
        <title>Draft genome sequence of Clostridium leptum (DSM 753).</title>
        <authorList>
            <person name="Sudarsanam P."/>
            <person name="Ley R."/>
            <person name="Guruge J."/>
            <person name="Turnbaugh P.J."/>
            <person name="Mahowald M."/>
            <person name="Liep D."/>
            <person name="Gordon J."/>
        </authorList>
    </citation>
    <scope>NUCLEOTIDE SEQUENCE [LARGE SCALE GENOMIC DNA]</scope>
    <source>
        <strain evidence="4 6">DSM 753</strain>
    </source>
</reference>
<dbReference type="InterPro" id="IPR023635">
    <property type="entry name" value="Peptide_deformylase"/>
</dbReference>
<dbReference type="EMBL" id="NOXF01000004">
    <property type="protein sequence ID" value="PEQ24673.1"/>
    <property type="molecule type" value="Genomic_DNA"/>
</dbReference>
<dbReference type="HOGENOM" id="CLU_061901_4_2_9"/>
<dbReference type="eggNOG" id="COG0242">
    <property type="taxonomic scope" value="Bacteria"/>
</dbReference>
<keyword evidence="3" id="KW-0648">Protein biosynthesis</keyword>
<dbReference type="NCBIfam" id="NF001159">
    <property type="entry name" value="PRK00150.1-3"/>
    <property type="match status" value="1"/>
</dbReference>
<accession>A7VUU1</accession>
<comment type="catalytic activity">
    <reaction evidence="3">
        <text>N-terminal N-formyl-L-methionyl-[peptide] + H2O = N-terminal L-methionyl-[peptide] + formate</text>
        <dbReference type="Rhea" id="RHEA:24420"/>
        <dbReference type="Rhea" id="RHEA-COMP:10639"/>
        <dbReference type="Rhea" id="RHEA-COMP:10640"/>
        <dbReference type="ChEBI" id="CHEBI:15377"/>
        <dbReference type="ChEBI" id="CHEBI:15740"/>
        <dbReference type="ChEBI" id="CHEBI:49298"/>
        <dbReference type="ChEBI" id="CHEBI:64731"/>
        <dbReference type="EC" id="3.5.1.88"/>
    </reaction>
</comment>
<dbReference type="GO" id="GO:0006412">
    <property type="term" value="P:translation"/>
    <property type="evidence" value="ECO:0007669"/>
    <property type="project" value="UniProtKB-UniRule"/>
</dbReference>
<evidence type="ECO:0000256" key="3">
    <source>
        <dbReference type="HAMAP-Rule" id="MF_00163"/>
    </source>
</evidence>
<dbReference type="Gene3D" id="3.90.45.10">
    <property type="entry name" value="Peptide deformylase"/>
    <property type="match status" value="1"/>
</dbReference>
<dbReference type="PANTHER" id="PTHR10458:SF22">
    <property type="entry name" value="PEPTIDE DEFORMYLASE"/>
    <property type="match status" value="1"/>
</dbReference>
<comment type="similarity">
    <text evidence="1 3">Belongs to the polypeptide deformylase family.</text>
</comment>
<name>A7VUU1_9FIRM</name>
<keyword evidence="3" id="KW-0479">Metal-binding</keyword>
<evidence type="ECO:0000313" key="5">
    <source>
        <dbReference type="EMBL" id="PEQ24673.1"/>
    </source>
</evidence>
<proteinExistence type="inferred from homology"/>
<dbReference type="EMBL" id="ABCB02000019">
    <property type="protein sequence ID" value="EDO60741.1"/>
    <property type="molecule type" value="Genomic_DNA"/>
</dbReference>
<dbReference type="EC" id="3.5.1.88" evidence="3"/>
<reference evidence="4 6" key="2">
    <citation type="submission" date="2007-08" db="EMBL/GenBank/DDBJ databases">
        <authorList>
            <person name="Fulton L."/>
            <person name="Clifton S."/>
            <person name="Fulton B."/>
            <person name="Xu J."/>
            <person name="Minx P."/>
            <person name="Pepin K.H."/>
            <person name="Johnson M."/>
            <person name="Thiruvilangam P."/>
            <person name="Bhonagiri V."/>
            <person name="Nash W.E."/>
            <person name="Wang C."/>
            <person name="Mardis E.R."/>
            <person name="Wilson R.K."/>
        </authorList>
    </citation>
    <scope>NUCLEOTIDE SEQUENCE [LARGE SCALE GENOMIC DNA]</scope>
    <source>
        <strain evidence="4 6">DSM 753</strain>
    </source>
</reference>
<evidence type="ECO:0000256" key="2">
    <source>
        <dbReference type="ARBA" id="ARBA00023004"/>
    </source>
</evidence>
<evidence type="ECO:0000313" key="7">
    <source>
        <dbReference type="Proteomes" id="UP000220611"/>
    </source>
</evidence>
<keyword evidence="3 4" id="KW-0378">Hydrolase</keyword>
<dbReference type="HAMAP" id="MF_00163">
    <property type="entry name" value="Pep_deformylase"/>
    <property type="match status" value="1"/>
</dbReference>
<gene>
    <name evidence="3 4" type="primary">def</name>
    <name evidence="5" type="ORF">CH238_06835</name>
    <name evidence="4" type="ORF">CLOLEP_02338</name>
</gene>
<sequence length="162" mass="18093">MAIRNIVKEGDGILGKKCRPVEKFDPKLWMLLDDMKETLREANGVGLAAPQVGILRRVVIVNIGDEDGDIELINPEIVEASGEQDGPEGCLSCPGEWGMVRRPSHVVVKAQNRRGEFFEITGEELKARAFCHELDHLEGILFKAKAIRMIDPSELETEENEE</sequence>